<evidence type="ECO:0000313" key="4">
    <source>
        <dbReference type="Proteomes" id="UP000244932"/>
    </source>
</evidence>
<dbReference type="PRINTS" id="PR00081">
    <property type="entry name" value="GDHRDH"/>
</dbReference>
<evidence type="ECO:0000256" key="1">
    <source>
        <dbReference type="ARBA" id="ARBA00006484"/>
    </source>
</evidence>
<dbReference type="Gene3D" id="3.40.50.720">
    <property type="entry name" value="NAD(P)-binding Rossmann-like Domain"/>
    <property type="match status" value="1"/>
</dbReference>
<dbReference type="EC" id="1.1.1.100" evidence="3"/>
<protein>
    <submittedName>
        <fullName evidence="3">3-oxoacyl-[acyl-carrier-protein] reductase FabG</fullName>
        <ecNumber evidence="3">1.1.1.100</ecNumber>
    </submittedName>
</protein>
<name>A0A2R8AC69_9RHOB</name>
<gene>
    <name evidence="3" type="primary">fabG_4</name>
    <name evidence="3" type="ORF">POI8812_02140</name>
</gene>
<accession>A0A2R8AC69</accession>
<organism evidence="3 4">
    <name type="scientific">Pontivivens insulae</name>
    <dbReference type="NCBI Taxonomy" id="1639689"/>
    <lineage>
        <taxon>Bacteria</taxon>
        <taxon>Pseudomonadati</taxon>
        <taxon>Pseudomonadota</taxon>
        <taxon>Alphaproteobacteria</taxon>
        <taxon>Rhodobacterales</taxon>
        <taxon>Paracoccaceae</taxon>
        <taxon>Pontivivens</taxon>
    </lineage>
</organism>
<reference evidence="3 4" key="1">
    <citation type="submission" date="2018-03" db="EMBL/GenBank/DDBJ databases">
        <authorList>
            <person name="Keele B.F."/>
        </authorList>
    </citation>
    <scope>NUCLEOTIDE SEQUENCE [LARGE SCALE GENOMIC DNA]</scope>
    <source>
        <strain evidence="3 4">CeCT 8812</strain>
    </source>
</reference>
<dbReference type="Proteomes" id="UP000244932">
    <property type="component" value="Unassembled WGS sequence"/>
</dbReference>
<dbReference type="AlphaFoldDB" id="A0A2R8AC69"/>
<dbReference type="InterPro" id="IPR020904">
    <property type="entry name" value="Sc_DH/Rdtase_CS"/>
</dbReference>
<dbReference type="FunFam" id="3.40.50.720:FF:000084">
    <property type="entry name" value="Short-chain dehydrogenase reductase"/>
    <property type="match status" value="1"/>
</dbReference>
<comment type="similarity">
    <text evidence="1">Belongs to the short-chain dehydrogenases/reductases (SDR) family.</text>
</comment>
<keyword evidence="4" id="KW-1185">Reference proteome</keyword>
<dbReference type="PRINTS" id="PR00080">
    <property type="entry name" value="SDRFAMILY"/>
</dbReference>
<proteinExistence type="inferred from homology"/>
<evidence type="ECO:0000313" key="3">
    <source>
        <dbReference type="EMBL" id="SPF29819.1"/>
    </source>
</evidence>
<dbReference type="EMBL" id="OMKW01000003">
    <property type="protein sequence ID" value="SPF29819.1"/>
    <property type="molecule type" value="Genomic_DNA"/>
</dbReference>
<dbReference type="SUPFAM" id="SSF51735">
    <property type="entry name" value="NAD(P)-binding Rossmann-fold domains"/>
    <property type="match status" value="1"/>
</dbReference>
<dbReference type="InterPro" id="IPR002347">
    <property type="entry name" value="SDR_fam"/>
</dbReference>
<dbReference type="RefSeq" id="WP_108782563.1">
    <property type="nucleotide sequence ID" value="NZ_OMKW01000003.1"/>
</dbReference>
<evidence type="ECO:0000256" key="2">
    <source>
        <dbReference type="ARBA" id="ARBA00023002"/>
    </source>
</evidence>
<dbReference type="PANTHER" id="PTHR43639:SF1">
    <property type="entry name" value="SHORT-CHAIN DEHYDROGENASE_REDUCTASE FAMILY PROTEIN"/>
    <property type="match status" value="1"/>
</dbReference>
<dbReference type="PROSITE" id="PS00061">
    <property type="entry name" value="ADH_SHORT"/>
    <property type="match status" value="1"/>
</dbReference>
<sequence>MPSMLITGASAGIGAEIAIYAARAGYDIGVGFRSDDDGAEATAEQIRKAGQRAELLRGDCAIAADVAGIFAAHISAFGLPDVVVNNAGIVPPRGRSLVDATVEEIDRVLAVNTNGAVYVAREAARHMSTSRGGKGGVIVNISSAAARLGSAGEYVDYAASKAAVDTLTIGLGHELATEGVRVVGVRPGIIETGIHAKGGRPDRIEAIAPRVPLRRAGTTSEIAATVLFLASEAGSYITATSIDVSGGR</sequence>
<dbReference type="Pfam" id="PF13561">
    <property type="entry name" value="adh_short_C2"/>
    <property type="match status" value="1"/>
</dbReference>
<dbReference type="InterPro" id="IPR036291">
    <property type="entry name" value="NAD(P)-bd_dom_sf"/>
</dbReference>
<dbReference type="PANTHER" id="PTHR43639">
    <property type="entry name" value="OXIDOREDUCTASE, SHORT-CHAIN DEHYDROGENASE/REDUCTASE FAMILY (AFU_ORTHOLOGUE AFUA_5G02870)"/>
    <property type="match status" value="1"/>
</dbReference>
<dbReference type="GO" id="GO:0004316">
    <property type="term" value="F:3-oxoacyl-[acyl-carrier-protein] reductase (NADPH) activity"/>
    <property type="evidence" value="ECO:0007669"/>
    <property type="project" value="UniProtKB-EC"/>
</dbReference>
<dbReference type="OrthoDB" id="20590at2"/>
<keyword evidence="2 3" id="KW-0560">Oxidoreductase</keyword>